<evidence type="ECO:0000313" key="1">
    <source>
        <dbReference type="EMBL" id="ARW68824.1"/>
    </source>
</evidence>
<keyword evidence="1" id="KW-0934">Plastid</keyword>
<organism evidence="1">
    <name type="scientific">Kapraunia schneideri</name>
    <dbReference type="NCBI Taxonomy" id="717899"/>
    <lineage>
        <taxon>Eukaryota</taxon>
        <taxon>Rhodophyta</taxon>
        <taxon>Florideophyceae</taxon>
        <taxon>Rhodymeniophycidae</taxon>
        <taxon>Ceramiales</taxon>
        <taxon>Rhodomelaceae</taxon>
        <taxon>Kapraunia</taxon>
    </lineage>
</organism>
<keyword evidence="1" id="KW-0150">Chloroplast</keyword>
<dbReference type="GeneID" id="33361879"/>
<sequence length="51" mass="6049">MPYSSVIMSISSEFYINRVLILSGLKSSSNKLILFRYYFGFFILYTKFHLI</sequence>
<dbReference type="EMBL" id="MF101454">
    <property type="protein sequence ID" value="ARW68824.1"/>
    <property type="molecule type" value="Genomic_DNA"/>
</dbReference>
<name>A0A1Z1MSY7_9FLOR</name>
<geneLocation type="chloroplast" evidence="1"/>
<protein>
    <submittedName>
        <fullName evidence="1">Uncharacterized protein</fullName>
    </submittedName>
</protein>
<gene>
    <name evidence="1" type="primary">orf51</name>
</gene>
<proteinExistence type="predicted"/>
<reference evidence="1" key="1">
    <citation type="journal article" date="2017" name="J. Phycol.">
        <title>Analysis of chloroplast genomes and a supermatrix inform reclassification of the Rhodomelaceae (Rhodophyta).</title>
        <authorList>
            <person name="Diaz-Tapia P."/>
            <person name="Maggs C.A."/>
            <person name="West J.A."/>
            <person name="Verbruggen H."/>
        </authorList>
    </citation>
    <scope>NUCLEOTIDE SEQUENCE</scope>
    <source>
        <strain evidence="1">PD1720</strain>
    </source>
</reference>
<dbReference type="RefSeq" id="YP_009399218.1">
    <property type="nucleotide sequence ID" value="NC_035296.1"/>
</dbReference>
<dbReference type="AlphaFoldDB" id="A0A1Z1MSY7"/>
<accession>A0A1Z1MSY7</accession>